<dbReference type="PANTHER" id="PTHR44196">
    <property type="entry name" value="DEHYDROGENASE/REDUCTASE SDR FAMILY MEMBER 7B"/>
    <property type="match status" value="1"/>
</dbReference>
<keyword evidence="6" id="KW-1185">Reference proteome</keyword>
<evidence type="ECO:0000256" key="2">
    <source>
        <dbReference type="ARBA" id="ARBA00023002"/>
    </source>
</evidence>
<keyword evidence="2" id="KW-0560">Oxidoreductase</keyword>
<dbReference type="InterPro" id="IPR002347">
    <property type="entry name" value="SDR_fam"/>
</dbReference>
<dbReference type="RefSeq" id="WP_116958169.1">
    <property type="nucleotide sequence ID" value="NZ_QVLS01000003.1"/>
</dbReference>
<sequence>MNLASSRWVITGASGGIGQALVEELCRRGARVLVAGRQADTLYALAERHPQRVRVVVADLRTPAGRQAVVDAARDIGHVDGLVNAAGVNHFGLFDGMDDAAIEQMVALNLTATLQLTHAMLPLLRERPHAMVVFLGSIFGSIGYPGQAVYSATKFALRGFAEALRRELADGPVRVLYAAPRSTRTAMNADAMVQMNRQLQVAMDPPEAVARRIADALRDGRKEIYLGSPEKFFVRLNGLLPRLVDRALRKQLPVIQRFARQPSEGTASP</sequence>
<dbReference type="PRINTS" id="PR00080">
    <property type="entry name" value="SDRFAMILY"/>
</dbReference>
<dbReference type="InterPro" id="IPR057326">
    <property type="entry name" value="KR_dom"/>
</dbReference>
<proteinExistence type="inferred from homology"/>
<dbReference type="NCBIfam" id="NF006565">
    <property type="entry name" value="PRK09072.1"/>
    <property type="match status" value="1"/>
</dbReference>
<dbReference type="Pfam" id="PF00106">
    <property type="entry name" value="adh_short"/>
    <property type="match status" value="1"/>
</dbReference>
<dbReference type="EMBL" id="QVLS01000003">
    <property type="protein sequence ID" value="RFP80118.1"/>
    <property type="molecule type" value="Genomic_DNA"/>
</dbReference>
<dbReference type="InterPro" id="IPR020904">
    <property type="entry name" value="Sc_DH/Rdtase_CS"/>
</dbReference>
<evidence type="ECO:0000256" key="1">
    <source>
        <dbReference type="ARBA" id="ARBA00006484"/>
    </source>
</evidence>
<evidence type="ECO:0000313" key="5">
    <source>
        <dbReference type="EMBL" id="RFP80118.1"/>
    </source>
</evidence>
<dbReference type="Gene3D" id="3.40.50.720">
    <property type="entry name" value="NAD(P)-binding Rossmann-like Domain"/>
    <property type="match status" value="1"/>
</dbReference>
<name>A0A372EL69_9BURK</name>
<dbReference type="PROSITE" id="PS00061">
    <property type="entry name" value="ADH_SHORT"/>
    <property type="match status" value="1"/>
</dbReference>
<dbReference type="Proteomes" id="UP000261931">
    <property type="component" value="Unassembled WGS sequence"/>
</dbReference>
<dbReference type="GO" id="GO:0016020">
    <property type="term" value="C:membrane"/>
    <property type="evidence" value="ECO:0007669"/>
    <property type="project" value="TreeGrafter"/>
</dbReference>
<accession>A0A372EL69</accession>
<comment type="similarity">
    <text evidence="1 3">Belongs to the short-chain dehydrogenases/reductases (SDR) family.</text>
</comment>
<gene>
    <name evidence="5" type="ORF">DY262_06630</name>
</gene>
<dbReference type="PRINTS" id="PR00081">
    <property type="entry name" value="GDHRDH"/>
</dbReference>
<evidence type="ECO:0000313" key="6">
    <source>
        <dbReference type="Proteomes" id="UP000261931"/>
    </source>
</evidence>
<dbReference type="SMART" id="SM00822">
    <property type="entry name" value="PKS_KR"/>
    <property type="match status" value="1"/>
</dbReference>
<dbReference type="InterPro" id="IPR036291">
    <property type="entry name" value="NAD(P)-bd_dom_sf"/>
</dbReference>
<dbReference type="GO" id="GO:0016491">
    <property type="term" value="F:oxidoreductase activity"/>
    <property type="evidence" value="ECO:0007669"/>
    <property type="project" value="UniProtKB-KW"/>
</dbReference>
<dbReference type="PANTHER" id="PTHR44196:SF1">
    <property type="entry name" value="DEHYDROGENASE_REDUCTASE SDR FAMILY MEMBER 7B"/>
    <property type="match status" value="1"/>
</dbReference>
<protein>
    <submittedName>
        <fullName evidence="5">SDR family oxidoreductase</fullName>
    </submittedName>
</protein>
<reference evidence="5 6" key="1">
    <citation type="submission" date="2018-08" db="EMBL/GenBank/DDBJ databases">
        <title>Hydrogenophaga sp. LA-38 isolated from sludge.</title>
        <authorList>
            <person name="Im W.-T."/>
        </authorList>
    </citation>
    <scope>NUCLEOTIDE SEQUENCE [LARGE SCALE GENOMIC DNA]</scope>
    <source>
        <strain evidence="5 6">LA-38</strain>
    </source>
</reference>
<evidence type="ECO:0000259" key="4">
    <source>
        <dbReference type="SMART" id="SM00822"/>
    </source>
</evidence>
<comment type="caution">
    <text evidence="5">The sequence shown here is derived from an EMBL/GenBank/DDBJ whole genome shotgun (WGS) entry which is preliminary data.</text>
</comment>
<organism evidence="5 6">
    <name type="scientific">Hydrogenophaga borbori</name>
    <dbReference type="NCBI Taxonomy" id="2294117"/>
    <lineage>
        <taxon>Bacteria</taxon>
        <taxon>Pseudomonadati</taxon>
        <taxon>Pseudomonadota</taxon>
        <taxon>Betaproteobacteria</taxon>
        <taxon>Burkholderiales</taxon>
        <taxon>Comamonadaceae</taxon>
        <taxon>Hydrogenophaga</taxon>
    </lineage>
</organism>
<evidence type="ECO:0000256" key="3">
    <source>
        <dbReference type="RuleBase" id="RU000363"/>
    </source>
</evidence>
<dbReference type="AlphaFoldDB" id="A0A372EL69"/>
<feature type="domain" description="Ketoreductase" evidence="4">
    <location>
        <begin position="6"/>
        <end position="182"/>
    </location>
</feature>
<dbReference type="SUPFAM" id="SSF51735">
    <property type="entry name" value="NAD(P)-binding Rossmann-fold domains"/>
    <property type="match status" value="1"/>
</dbReference>
<dbReference type="CDD" id="cd05233">
    <property type="entry name" value="SDR_c"/>
    <property type="match status" value="1"/>
</dbReference>